<dbReference type="Proteomes" id="UP000715441">
    <property type="component" value="Unassembled WGS sequence"/>
</dbReference>
<feature type="transmembrane region" description="Helical" evidence="1">
    <location>
        <begin position="171"/>
        <end position="193"/>
    </location>
</feature>
<accession>A0ABX1JFR2</accession>
<proteinExistence type="predicted"/>
<keyword evidence="3" id="KW-1185">Reference proteome</keyword>
<reference evidence="2 3" key="1">
    <citation type="submission" date="2020-04" db="EMBL/GenBank/DDBJ databases">
        <title>Novel species.</title>
        <authorList>
            <person name="Teo W.F.A."/>
            <person name="Lipun K."/>
            <person name="Srisuk N."/>
            <person name="Duangmal K."/>
        </authorList>
    </citation>
    <scope>NUCLEOTIDE SEQUENCE [LARGE SCALE GENOMIC DNA]</scope>
    <source>
        <strain evidence="2 3">K13G38</strain>
    </source>
</reference>
<feature type="transmembrane region" description="Helical" evidence="1">
    <location>
        <begin position="44"/>
        <end position="62"/>
    </location>
</feature>
<dbReference type="RefSeq" id="WP_168522546.1">
    <property type="nucleotide sequence ID" value="NZ_JAAXLS010000060.1"/>
</dbReference>
<protein>
    <submittedName>
        <fullName evidence="2">Uncharacterized protein</fullName>
    </submittedName>
</protein>
<comment type="caution">
    <text evidence="2">The sequence shown here is derived from an EMBL/GenBank/DDBJ whole genome shotgun (WGS) entry which is preliminary data.</text>
</comment>
<evidence type="ECO:0000313" key="2">
    <source>
        <dbReference type="EMBL" id="NKQ58578.1"/>
    </source>
</evidence>
<name>A0ABX1JFR2_9PSEU</name>
<feature type="transmembrane region" description="Helical" evidence="1">
    <location>
        <begin position="69"/>
        <end position="88"/>
    </location>
</feature>
<keyword evidence="1" id="KW-1133">Transmembrane helix</keyword>
<gene>
    <name evidence="2" type="ORF">HFP15_37610</name>
</gene>
<sequence>MAGSPADDLARRLGIGTGRIAVPAGLLAILAGAALFVFPPHSTIAAIALGLAGVVCFAFGSLRLAGGPWWAFAAALISGGVLFAALTVGGRGLALNTFGGSQICEVAQRQEVDTAGRYQHYGFVHTLNCPRGGTFTIRTDATDRQPPGSRAEVLGTPGGVLEPDFAGRHNVIVEALAVAAALALAGATVHFTWRRSGVRSAS</sequence>
<organism evidence="2 3">
    <name type="scientific">Amycolatopsis acididurans</name>
    <dbReference type="NCBI Taxonomy" id="2724524"/>
    <lineage>
        <taxon>Bacteria</taxon>
        <taxon>Bacillati</taxon>
        <taxon>Actinomycetota</taxon>
        <taxon>Actinomycetes</taxon>
        <taxon>Pseudonocardiales</taxon>
        <taxon>Pseudonocardiaceae</taxon>
        <taxon>Amycolatopsis</taxon>
    </lineage>
</organism>
<dbReference type="EMBL" id="JAAXLS010000060">
    <property type="protein sequence ID" value="NKQ58578.1"/>
    <property type="molecule type" value="Genomic_DNA"/>
</dbReference>
<feature type="transmembrane region" description="Helical" evidence="1">
    <location>
        <begin position="20"/>
        <end position="38"/>
    </location>
</feature>
<evidence type="ECO:0000313" key="3">
    <source>
        <dbReference type="Proteomes" id="UP000715441"/>
    </source>
</evidence>
<keyword evidence="1" id="KW-0472">Membrane</keyword>
<evidence type="ECO:0000256" key="1">
    <source>
        <dbReference type="SAM" id="Phobius"/>
    </source>
</evidence>
<keyword evidence="1" id="KW-0812">Transmembrane</keyword>